<dbReference type="AlphaFoldDB" id="A0A5C8Z5V4"/>
<keyword evidence="1" id="KW-0812">Transmembrane</keyword>
<feature type="transmembrane region" description="Helical" evidence="1">
    <location>
        <begin position="7"/>
        <end position="26"/>
    </location>
</feature>
<protein>
    <submittedName>
        <fullName evidence="3">Tripartite tricarboxylate transporter TctB family protein</fullName>
    </submittedName>
</protein>
<accession>A0A5C8Z5V4</accession>
<reference evidence="3 4" key="1">
    <citation type="submission" date="2019-07" db="EMBL/GenBank/DDBJ databases">
        <title>Reinekea sp. strain SSH23 genome sequencing and assembly.</title>
        <authorList>
            <person name="Kim I."/>
        </authorList>
    </citation>
    <scope>NUCLEOTIDE SEQUENCE [LARGE SCALE GENOMIC DNA]</scope>
    <source>
        <strain evidence="3 4">SSH23</strain>
    </source>
</reference>
<sequence>MLNREVVFPVIVIVLCAVVLALIPQFEVPLYQQDASVGAKFFPSVIILAQLVICIALIVQHLMKKHRSQLDESETTPIVSLMSLMGLLFLIGYAILISFVGYLPASLLSFTAYLACLRVTKPLYYLIAWLFVFGIYFLFAKVFFISLPTGIFY</sequence>
<comment type="caution">
    <text evidence="3">The sequence shown here is derived from an EMBL/GenBank/DDBJ whole genome shotgun (WGS) entry which is preliminary data.</text>
</comment>
<keyword evidence="1" id="KW-0472">Membrane</keyword>
<feature type="transmembrane region" description="Helical" evidence="1">
    <location>
        <begin position="79"/>
        <end position="103"/>
    </location>
</feature>
<proteinExistence type="predicted"/>
<organism evidence="3 4">
    <name type="scientific">Reinekea thalattae</name>
    <dbReference type="NCBI Taxonomy" id="2593301"/>
    <lineage>
        <taxon>Bacteria</taxon>
        <taxon>Pseudomonadati</taxon>
        <taxon>Pseudomonadota</taxon>
        <taxon>Gammaproteobacteria</taxon>
        <taxon>Oceanospirillales</taxon>
        <taxon>Saccharospirillaceae</taxon>
        <taxon>Reinekea</taxon>
    </lineage>
</organism>
<feature type="transmembrane region" description="Helical" evidence="1">
    <location>
        <begin position="123"/>
        <end position="144"/>
    </location>
</feature>
<dbReference type="InterPro" id="IPR009936">
    <property type="entry name" value="DUF1468"/>
</dbReference>
<evidence type="ECO:0000313" key="3">
    <source>
        <dbReference type="EMBL" id="TXR53495.1"/>
    </source>
</evidence>
<keyword evidence="1" id="KW-1133">Transmembrane helix</keyword>
<name>A0A5C8Z5V4_9GAMM</name>
<dbReference type="OrthoDB" id="5904328at2"/>
<gene>
    <name evidence="3" type="ORF">FME95_02700</name>
</gene>
<keyword evidence="4" id="KW-1185">Reference proteome</keyword>
<evidence type="ECO:0000313" key="4">
    <source>
        <dbReference type="Proteomes" id="UP000321764"/>
    </source>
</evidence>
<evidence type="ECO:0000256" key="1">
    <source>
        <dbReference type="SAM" id="Phobius"/>
    </source>
</evidence>
<dbReference type="RefSeq" id="WP_147712897.1">
    <property type="nucleotide sequence ID" value="NZ_VKAD01000001.1"/>
</dbReference>
<feature type="transmembrane region" description="Helical" evidence="1">
    <location>
        <begin position="41"/>
        <end position="59"/>
    </location>
</feature>
<dbReference type="Proteomes" id="UP000321764">
    <property type="component" value="Unassembled WGS sequence"/>
</dbReference>
<evidence type="ECO:0000259" key="2">
    <source>
        <dbReference type="Pfam" id="PF07331"/>
    </source>
</evidence>
<dbReference type="Pfam" id="PF07331">
    <property type="entry name" value="TctB"/>
    <property type="match status" value="1"/>
</dbReference>
<dbReference type="EMBL" id="VKAD01000001">
    <property type="protein sequence ID" value="TXR53495.1"/>
    <property type="molecule type" value="Genomic_DNA"/>
</dbReference>
<feature type="domain" description="DUF1468" evidence="2">
    <location>
        <begin position="7"/>
        <end position="148"/>
    </location>
</feature>